<evidence type="ECO:0000313" key="1">
    <source>
        <dbReference type="EMBL" id="KAG8182535.1"/>
    </source>
</evidence>
<sequence length="136" mass="14735">MDMASVDWAGLSDDNRRGRLMVGGETDESMAKIGQGPLINQTLFLNSLANWHSLDVSSIPIGVSCSVGVSSAVVSTMVSTDAMSDPVSCRDISTLVKSSKATEVVKIFKMVLGRDEVLVDSYRSADKDWATMVYHW</sequence>
<keyword evidence="2" id="KW-1185">Reference proteome</keyword>
<accession>A0AAV6UDP7</accession>
<dbReference type="Proteomes" id="UP000827092">
    <property type="component" value="Unassembled WGS sequence"/>
</dbReference>
<dbReference type="EMBL" id="JAFNEN010000460">
    <property type="protein sequence ID" value="KAG8182535.1"/>
    <property type="molecule type" value="Genomic_DNA"/>
</dbReference>
<reference evidence="1 2" key="1">
    <citation type="journal article" date="2022" name="Nat. Ecol. Evol.">
        <title>A masculinizing supergene underlies an exaggerated male reproductive morph in a spider.</title>
        <authorList>
            <person name="Hendrickx F."/>
            <person name="De Corte Z."/>
            <person name="Sonet G."/>
            <person name="Van Belleghem S.M."/>
            <person name="Kostlbacher S."/>
            <person name="Vangestel C."/>
        </authorList>
    </citation>
    <scope>NUCLEOTIDE SEQUENCE [LARGE SCALE GENOMIC DNA]</scope>
    <source>
        <strain evidence="1">W744_W776</strain>
    </source>
</reference>
<organism evidence="1 2">
    <name type="scientific">Oedothorax gibbosus</name>
    <dbReference type="NCBI Taxonomy" id="931172"/>
    <lineage>
        <taxon>Eukaryota</taxon>
        <taxon>Metazoa</taxon>
        <taxon>Ecdysozoa</taxon>
        <taxon>Arthropoda</taxon>
        <taxon>Chelicerata</taxon>
        <taxon>Arachnida</taxon>
        <taxon>Araneae</taxon>
        <taxon>Araneomorphae</taxon>
        <taxon>Entelegynae</taxon>
        <taxon>Araneoidea</taxon>
        <taxon>Linyphiidae</taxon>
        <taxon>Erigoninae</taxon>
        <taxon>Oedothorax</taxon>
    </lineage>
</organism>
<protein>
    <submittedName>
        <fullName evidence="1">Uncharacterized protein</fullName>
    </submittedName>
</protein>
<comment type="caution">
    <text evidence="1">The sequence shown here is derived from an EMBL/GenBank/DDBJ whole genome shotgun (WGS) entry which is preliminary data.</text>
</comment>
<name>A0AAV6UDP7_9ARAC</name>
<dbReference type="AlphaFoldDB" id="A0AAV6UDP7"/>
<evidence type="ECO:0000313" key="2">
    <source>
        <dbReference type="Proteomes" id="UP000827092"/>
    </source>
</evidence>
<proteinExistence type="predicted"/>
<gene>
    <name evidence="1" type="ORF">JTE90_002069</name>
</gene>